<evidence type="ECO:0000313" key="3">
    <source>
        <dbReference type="Proteomes" id="UP000516173"/>
    </source>
</evidence>
<protein>
    <recommendedName>
        <fullName evidence="4">SnoaL-like domain-containing protein</fullName>
    </recommendedName>
</protein>
<gene>
    <name evidence="2" type="ORF">NWFMUON74_13690</name>
</gene>
<sequence>MRHGGPASRATLPCHHASARGLVSGAPGRAPRRSPHDGRSTSYPAEGEIDSGTKRFAERSLRLVLEVVDGRRPVAQLRPVAEPTVLAAVRTLVRTGAAERRLGPAVLASVRTTIVAPGTAEVCGGYDRGNRRFAVAARIVVRRGEWRLAALRLR</sequence>
<dbReference type="Pfam" id="PF20060">
    <property type="entry name" value="DUF6459"/>
    <property type="match status" value="1"/>
</dbReference>
<dbReference type="InterPro" id="IPR045596">
    <property type="entry name" value="DUF6459"/>
</dbReference>
<organism evidence="2 3">
    <name type="scientific">Nocardia wallacei</name>
    <dbReference type="NCBI Taxonomy" id="480035"/>
    <lineage>
        <taxon>Bacteria</taxon>
        <taxon>Bacillati</taxon>
        <taxon>Actinomycetota</taxon>
        <taxon>Actinomycetes</taxon>
        <taxon>Mycobacteriales</taxon>
        <taxon>Nocardiaceae</taxon>
        <taxon>Nocardia</taxon>
    </lineage>
</organism>
<reference evidence="2 3" key="1">
    <citation type="submission" date="2020-08" db="EMBL/GenBank/DDBJ databases">
        <title>Genome Sequencing of Nocardia wallacei strain FMUON74 and assembly.</title>
        <authorList>
            <person name="Toyokawa M."/>
            <person name="Uesaka K."/>
        </authorList>
    </citation>
    <scope>NUCLEOTIDE SEQUENCE [LARGE SCALE GENOMIC DNA]</scope>
    <source>
        <strain evidence="2 3">FMUON74</strain>
    </source>
</reference>
<dbReference type="KEGG" id="nwl:NWFMUON74_13690"/>
<dbReference type="Proteomes" id="UP000516173">
    <property type="component" value="Chromosome"/>
</dbReference>
<evidence type="ECO:0000313" key="2">
    <source>
        <dbReference type="EMBL" id="BCK53597.1"/>
    </source>
</evidence>
<keyword evidence="3" id="KW-1185">Reference proteome</keyword>
<name>A0A7G1KED1_9NOCA</name>
<dbReference type="AlphaFoldDB" id="A0A7G1KED1"/>
<proteinExistence type="predicted"/>
<evidence type="ECO:0000256" key="1">
    <source>
        <dbReference type="SAM" id="MobiDB-lite"/>
    </source>
</evidence>
<feature type="region of interest" description="Disordered" evidence="1">
    <location>
        <begin position="1"/>
        <end position="51"/>
    </location>
</feature>
<evidence type="ECO:0008006" key="4">
    <source>
        <dbReference type="Google" id="ProtNLM"/>
    </source>
</evidence>
<accession>A0A7G1KED1</accession>
<dbReference type="EMBL" id="AP023396">
    <property type="protein sequence ID" value="BCK53597.1"/>
    <property type="molecule type" value="Genomic_DNA"/>
</dbReference>